<dbReference type="SMART" id="SM00385">
    <property type="entry name" value="CYCLIN"/>
    <property type="match status" value="1"/>
</dbReference>
<dbReference type="AlphaFoldDB" id="A0AAN9VKI0"/>
<evidence type="ECO:0000259" key="6">
    <source>
        <dbReference type="SMART" id="SM00385"/>
    </source>
</evidence>
<feature type="compositionally biased region" description="Polar residues" evidence="5">
    <location>
        <begin position="65"/>
        <end position="99"/>
    </location>
</feature>
<evidence type="ECO:0000256" key="5">
    <source>
        <dbReference type="SAM" id="MobiDB-lite"/>
    </source>
</evidence>
<proteinExistence type="inferred from homology"/>
<dbReference type="FunFam" id="1.10.472.10:FF:000001">
    <property type="entry name" value="G2/mitotic-specific cyclin"/>
    <property type="match status" value="1"/>
</dbReference>
<dbReference type="CDD" id="cd20520">
    <property type="entry name" value="CYCLIN_CCNE_rpt2"/>
    <property type="match status" value="1"/>
</dbReference>
<feature type="region of interest" description="Disordered" evidence="5">
    <location>
        <begin position="1"/>
        <end position="109"/>
    </location>
</feature>
<feature type="compositionally biased region" description="Polar residues" evidence="5">
    <location>
        <begin position="28"/>
        <end position="42"/>
    </location>
</feature>
<dbReference type="InterPro" id="IPR013763">
    <property type="entry name" value="Cyclin-like_dom"/>
</dbReference>
<comment type="similarity">
    <text evidence="4">Belongs to the cyclin family.</text>
</comment>
<dbReference type="PROSITE" id="PS00292">
    <property type="entry name" value="CYCLINS"/>
    <property type="match status" value="1"/>
</dbReference>
<keyword evidence="9" id="KW-1185">Reference proteome</keyword>
<dbReference type="SMART" id="SM01332">
    <property type="entry name" value="Cyclin_C"/>
    <property type="match status" value="1"/>
</dbReference>
<dbReference type="PANTHER" id="PTHR10177">
    <property type="entry name" value="CYCLINS"/>
    <property type="match status" value="1"/>
</dbReference>
<evidence type="ECO:0000256" key="4">
    <source>
        <dbReference type="RuleBase" id="RU000383"/>
    </source>
</evidence>
<dbReference type="Pfam" id="PF02984">
    <property type="entry name" value="Cyclin_C"/>
    <property type="match status" value="1"/>
</dbReference>
<evidence type="ECO:0000256" key="2">
    <source>
        <dbReference type="ARBA" id="ARBA00023127"/>
    </source>
</evidence>
<evidence type="ECO:0000313" key="8">
    <source>
        <dbReference type="EMBL" id="KAK7864292.1"/>
    </source>
</evidence>
<evidence type="ECO:0000313" key="9">
    <source>
        <dbReference type="Proteomes" id="UP001378592"/>
    </source>
</evidence>
<dbReference type="GO" id="GO:0051301">
    <property type="term" value="P:cell division"/>
    <property type="evidence" value="ECO:0007669"/>
    <property type="project" value="UniProtKB-KW"/>
</dbReference>
<evidence type="ECO:0000256" key="1">
    <source>
        <dbReference type="ARBA" id="ARBA00022618"/>
    </source>
</evidence>
<dbReference type="Pfam" id="PF00134">
    <property type="entry name" value="Cyclin_N"/>
    <property type="match status" value="1"/>
</dbReference>
<dbReference type="InterPro" id="IPR048258">
    <property type="entry name" value="Cyclins_cyclin-box"/>
</dbReference>
<dbReference type="Gene3D" id="1.10.472.10">
    <property type="entry name" value="Cyclin-like"/>
    <property type="match status" value="2"/>
</dbReference>
<dbReference type="EMBL" id="JAZDUA010000207">
    <property type="protein sequence ID" value="KAK7864292.1"/>
    <property type="molecule type" value="Genomic_DNA"/>
</dbReference>
<dbReference type="GO" id="GO:0000278">
    <property type="term" value="P:mitotic cell cycle"/>
    <property type="evidence" value="ECO:0007669"/>
    <property type="project" value="UniProtKB-ARBA"/>
</dbReference>
<dbReference type="InterPro" id="IPR039361">
    <property type="entry name" value="Cyclin"/>
</dbReference>
<keyword evidence="1" id="KW-0132">Cell division</keyword>
<organism evidence="8 9">
    <name type="scientific">Gryllus longicercus</name>
    <dbReference type="NCBI Taxonomy" id="2509291"/>
    <lineage>
        <taxon>Eukaryota</taxon>
        <taxon>Metazoa</taxon>
        <taxon>Ecdysozoa</taxon>
        <taxon>Arthropoda</taxon>
        <taxon>Hexapoda</taxon>
        <taxon>Insecta</taxon>
        <taxon>Pterygota</taxon>
        <taxon>Neoptera</taxon>
        <taxon>Polyneoptera</taxon>
        <taxon>Orthoptera</taxon>
        <taxon>Ensifera</taxon>
        <taxon>Gryllidea</taxon>
        <taxon>Grylloidea</taxon>
        <taxon>Gryllidae</taxon>
        <taxon>Gryllinae</taxon>
        <taxon>Gryllus</taxon>
    </lineage>
</organism>
<keyword evidence="2 4" id="KW-0195">Cyclin</keyword>
<dbReference type="InterPro" id="IPR006671">
    <property type="entry name" value="Cyclin_N"/>
</dbReference>
<sequence length="452" mass="50582">MRPPSHYTGRPSLLKRKRTYSDDEDMQNDSTVLEQAQHQPSAQACVPSADVGELDPADVLLSPDSEPQSEWYSEGTPSDELTVSDAGESTSAQEATSHSSGDDPLNARLAPMPRLSWADAQQVWELMCQKDEACYGERDEDVFLRHPGLTPRMRSILLDWLIEVCDVYKLHRQTYHLCLDYIDRYLSRQSNIPKQQLQLIGITSLFIASKVEEIYPPKIREFAYVTDGACTEEEIMDKELIILKALDWNLSPVTAHSWLTMYLQMLSNVQQQEEGAEDTGDTFVFPQFSGQTFMLVCQLLDLCMLDDGSMRFPYAALAAGAIYHVCSKEMALFVTEGLQWFDITSCVLWMKPFAEVLREGNPIDGTSLRAVASWQNSNCALSRTVPRIVSDDAHNIQMHSIDLRLLERAQQRLLAQQQTALCIEESPVAVAPGLLTPPASSKKSSSASAAYS</sequence>
<dbReference type="InterPro" id="IPR004367">
    <property type="entry name" value="Cyclin_C-dom"/>
</dbReference>
<dbReference type="SUPFAM" id="SSF47954">
    <property type="entry name" value="Cyclin-like"/>
    <property type="match status" value="2"/>
</dbReference>
<feature type="domain" description="Cyclin-like" evidence="6">
    <location>
        <begin position="159"/>
        <end position="244"/>
    </location>
</feature>
<name>A0AAN9VKI0_9ORTH</name>
<dbReference type="GO" id="GO:0005634">
    <property type="term" value="C:nucleus"/>
    <property type="evidence" value="ECO:0007669"/>
    <property type="project" value="UniProtKB-ARBA"/>
</dbReference>
<accession>A0AAN9VKI0</accession>
<feature type="domain" description="Cyclin C-terminal" evidence="7">
    <location>
        <begin position="253"/>
        <end position="402"/>
    </location>
</feature>
<comment type="caution">
    <text evidence="8">The sequence shown here is derived from an EMBL/GenBank/DDBJ whole genome shotgun (WGS) entry which is preliminary data.</text>
</comment>
<keyword evidence="3" id="KW-0131">Cell cycle</keyword>
<protein>
    <recommendedName>
        <fullName evidence="10">Cyclin E</fullName>
    </recommendedName>
</protein>
<dbReference type="CDD" id="cd20519">
    <property type="entry name" value="CYCLIN_CCNE_rpt1"/>
    <property type="match status" value="1"/>
</dbReference>
<evidence type="ECO:0008006" key="10">
    <source>
        <dbReference type="Google" id="ProtNLM"/>
    </source>
</evidence>
<dbReference type="Proteomes" id="UP001378592">
    <property type="component" value="Unassembled WGS sequence"/>
</dbReference>
<dbReference type="InterPro" id="IPR036915">
    <property type="entry name" value="Cyclin-like_sf"/>
</dbReference>
<evidence type="ECO:0000256" key="3">
    <source>
        <dbReference type="ARBA" id="ARBA00023306"/>
    </source>
</evidence>
<evidence type="ECO:0000259" key="7">
    <source>
        <dbReference type="SMART" id="SM01332"/>
    </source>
</evidence>
<gene>
    <name evidence="8" type="ORF">R5R35_009548</name>
</gene>
<reference evidence="8 9" key="1">
    <citation type="submission" date="2024-03" db="EMBL/GenBank/DDBJ databases">
        <title>The genome assembly and annotation of the cricket Gryllus longicercus Weissman &amp; Gray.</title>
        <authorList>
            <person name="Szrajer S."/>
            <person name="Gray D."/>
            <person name="Ylla G."/>
        </authorList>
    </citation>
    <scope>NUCLEOTIDE SEQUENCE [LARGE SCALE GENOMIC DNA]</scope>
    <source>
        <strain evidence="8">DAG 2021-001</strain>
        <tissue evidence="8">Whole body minus gut</tissue>
    </source>
</reference>